<protein>
    <submittedName>
        <fullName evidence="1">Uncharacterized protein</fullName>
    </submittedName>
</protein>
<sequence length="77" mass="8711">MVGIKEEGSYRRVGYSVSLRSNVGQWTFRVDVHPSNDLVASETFISPGFYNTDVEAHRAAVELAELYIDRQLLSHKP</sequence>
<dbReference type="EMBL" id="CP003072">
    <property type="protein sequence ID" value="AGA88849.1"/>
    <property type="molecule type" value="Genomic_DNA"/>
</dbReference>
<name>L0GU63_STUST</name>
<dbReference type="Proteomes" id="UP000010820">
    <property type="component" value="Plasmid pPSEST01"/>
</dbReference>
<accession>L0GU63</accession>
<gene>
    <name evidence="1" type="ORF">Psest_4382</name>
</gene>
<geneLocation type="plasmid" evidence="1 2">
    <name>pPSEST01</name>
</geneLocation>
<dbReference type="AlphaFoldDB" id="L0GU63"/>
<proteinExistence type="predicted"/>
<keyword evidence="1" id="KW-0614">Plasmid</keyword>
<organism evidence="1 2">
    <name type="scientific">Stutzerimonas stutzeri RCH2</name>
    <dbReference type="NCBI Taxonomy" id="644801"/>
    <lineage>
        <taxon>Bacteria</taxon>
        <taxon>Pseudomonadati</taxon>
        <taxon>Pseudomonadota</taxon>
        <taxon>Gammaproteobacteria</taxon>
        <taxon>Pseudomonadales</taxon>
        <taxon>Pseudomonadaceae</taxon>
        <taxon>Stutzerimonas</taxon>
    </lineage>
</organism>
<evidence type="ECO:0000313" key="2">
    <source>
        <dbReference type="Proteomes" id="UP000010820"/>
    </source>
</evidence>
<reference evidence="1 2" key="1">
    <citation type="submission" date="2011-10" db="EMBL/GenBank/DDBJ databases">
        <title>Complete sequence of plasmid 1 of Pseudomonas stutzeri RCH2.</title>
        <authorList>
            <consortium name="US DOE Joint Genome Institute"/>
            <person name="Lucas S."/>
            <person name="Han J."/>
            <person name="Lapidus A."/>
            <person name="Cheng J.-F."/>
            <person name="Goodwin L."/>
            <person name="Pitluck S."/>
            <person name="Peters L."/>
            <person name="Ovchinnikova G."/>
            <person name="Zeytun A."/>
            <person name="Lu M."/>
            <person name="Detter J.C."/>
            <person name="Han C."/>
            <person name="Tapia R."/>
            <person name="Land M."/>
            <person name="Hauser L."/>
            <person name="Kyrpides N."/>
            <person name="Ivanova N."/>
            <person name="Pagani I."/>
            <person name="Chakraborty R."/>
            <person name="Arkin A."/>
            <person name="Dehal P."/>
            <person name="Wall J."/>
            <person name="Hazen T."/>
            <person name="Woyke T."/>
        </authorList>
    </citation>
    <scope>NUCLEOTIDE SEQUENCE [LARGE SCALE GENOMIC DNA]</scope>
    <source>
        <strain evidence="1 2">RCH2</strain>
        <plasmid evidence="1 2">pPSEST01</plasmid>
    </source>
</reference>
<dbReference type="KEGG" id="psh:Psest_4382"/>
<dbReference type="HOGENOM" id="CLU_2635406_0_0_6"/>
<evidence type="ECO:0000313" key="1">
    <source>
        <dbReference type="EMBL" id="AGA88849.1"/>
    </source>
</evidence>